<evidence type="ECO:0000313" key="8">
    <source>
        <dbReference type="Proteomes" id="UP001321473"/>
    </source>
</evidence>
<evidence type="ECO:0000256" key="1">
    <source>
        <dbReference type="ARBA" id="ARBA00004308"/>
    </source>
</evidence>
<gene>
    <name evidence="7" type="ORF">V5799_010534</name>
</gene>
<keyword evidence="8" id="KW-1185">Reference proteome</keyword>
<evidence type="ECO:0000256" key="5">
    <source>
        <dbReference type="ARBA" id="ARBA00023136"/>
    </source>
</evidence>
<keyword evidence="4" id="KW-0653">Protein transport</keyword>
<accession>A0AAQ4EJE4</accession>
<dbReference type="InterPro" id="IPR011012">
    <property type="entry name" value="Longin-like_dom_sf"/>
</dbReference>
<comment type="similarity">
    <text evidence="2">Belongs to the adaptor complexes small subunit family.</text>
</comment>
<keyword evidence="3" id="KW-0813">Transport</keyword>
<evidence type="ECO:0000256" key="2">
    <source>
        <dbReference type="ARBA" id="ARBA00006972"/>
    </source>
</evidence>
<feature type="domain" description="AP complex mu/sigma subunit" evidence="6">
    <location>
        <begin position="52"/>
        <end position="191"/>
    </location>
</feature>
<comment type="caution">
    <text evidence="7">The sequence shown here is derived from an EMBL/GenBank/DDBJ whole genome shotgun (WGS) entry which is preliminary data.</text>
</comment>
<name>A0AAQ4EJE4_AMBAM</name>
<protein>
    <recommendedName>
        <fullName evidence="6">AP complex mu/sigma subunit domain-containing protein</fullName>
    </recommendedName>
</protein>
<organism evidence="7 8">
    <name type="scientific">Amblyomma americanum</name>
    <name type="common">Lone star tick</name>
    <dbReference type="NCBI Taxonomy" id="6943"/>
    <lineage>
        <taxon>Eukaryota</taxon>
        <taxon>Metazoa</taxon>
        <taxon>Ecdysozoa</taxon>
        <taxon>Arthropoda</taxon>
        <taxon>Chelicerata</taxon>
        <taxon>Arachnida</taxon>
        <taxon>Acari</taxon>
        <taxon>Parasitiformes</taxon>
        <taxon>Ixodida</taxon>
        <taxon>Ixodoidea</taxon>
        <taxon>Ixodidae</taxon>
        <taxon>Amblyomminae</taxon>
        <taxon>Amblyomma</taxon>
    </lineage>
</organism>
<dbReference type="AlphaFoldDB" id="A0AAQ4EJE4"/>
<evidence type="ECO:0000256" key="4">
    <source>
        <dbReference type="ARBA" id="ARBA00022927"/>
    </source>
</evidence>
<comment type="subcellular location">
    <subcellularLocation>
        <location evidence="1">Endomembrane system</location>
    </subcellularLocation>
</comment>
<dbReference type="GO" id="GO:0012505">
    <property type="term" value="C:endomembrane system"/>
    <property type="evidence" value="ECO:0007669"/>
    <property type="project" value="UniProtKB-SubCell"/>
</dbReference>
<dbReference type="InterPro" id="IPR016635">
    <property type="entry name" value="AP_complex_ssu"/>
</dbReference>
<dbReference type="PANTHER" id="PTHR11753">
    <property type="entry name" value="ADAPTOR COMPLEXES SMALL SUBUNIT FAMILY"/>
    <property type="match status" value="1"/>
</dbReference>
<evidence type="ECO:0000259" key="6">
    <source>
        <dbReference type="Pfam" id="PF01217"/>
    </source>
</evidence>
<sequence>MSAEIKPRALAIARGTRQFGLYEKAAFRERPSDATDAVNRRGRGLRRQAGDMYKFLLIANYEQRLRYAYYFYPVDKARRPSLESALIQKCLSRNQNSCSFFLHDGFNIVYRRIGQLIFIIGTDDDENNLAVYEFVRAFVQVLDAYFSGVTEKKIVAEFYKLHLILQQMVSNGTVSETNVQNVLERLRAFDSA</sequence>
<evidence type="ECO:0000313" key="7">
    <source>
        <dbReference type="EMBL" id="KAK8774939.1"/>
    </source>
</evidence>
<dbReference type="EMBL" id="JARKHS020014803">
    <property type="protein sequence ID" value="KAK8774939.1"/>
    <property type="molecule type" value="Genomic_DNA"/>
</dbReference>
<dbReference type="InterPro" id="IPR022775">
    <property type="entry name" value="AP_mu_sigma_su"/>
</dbReference>
<proteinExistence type="inferred from homology"/>
<reference evidence="7 8" key="1">
    <citation type="journal article" date="2023" name="Arcadia Sci">
        <title>De novo assembly of a long-read Amblyomma americanum tick genome.</title>
        <authorList>
            <person name="Chou S."/>
            <person name="Poskanzer K.E."/>
            <person name="Rollins M."/>
            <person name="Thuy-Boun P.S."/>
        </authorList>
    </citation>
    <scope>NUCLEOTIDE SEQUENCE [LARGE SCALE GENOMIC DNA]</scope>
    <source>
        <strain evidence="7">F_SG_1</strain>
        <tissue evidence="7">Salivary glands</tissue>
    </source>
</reference>
<dbReference type="GO" id="GO:0015031">
    <property type="term" value="P:protein transport"/>
    <property type="evidence" value="ECO:0007669"/>
    <property type="project" value="UniProtKB-KW"/>
</dbReference>
<evidence type="ECO:0000256" key="3">
    <source>
        <dbReference type="ARBA" id="ARBA00022448"/>
    </source>
</evidence>
<dbReference type="SUPFAM" id="SSF64356">
    <property type="entry name" value="SNARE-like"/>
    <property type="match status" value="1"/>
</dbReference>
<keyword evidence="5" id="KW-0472">Membrane</keyword>
<dbReference type="Proteomes" id="UP001321473">
    <property type="component" value="Unassembled WGS sequence"/>
</dbReference>
<dbReference type="Pfam" id="PF01217">
    <property type="entry name" value="Clat_adaptor_s"/>
    <property type="match status" value="1"/>
</dbReference>
<dbReference type="Gene3D" id="3.30.450.60">
    <property type="match status" value="1"/>
</dbReference>